<keyword evidence="2" id="KW-1185">Reference proteome</keyword>
<name>A0A8T0I1T1_CERPU</name>
<protein>
    <submittedName>
        <fullName evidence="1">Uncharacterized protein</fullName>
    </submittedName>
</protein>
<proteinExistence type="predicted"/>
<organism evidence="1 2">
    <name type="scientific">Ceratodon purpureus</name>
    <name type="common">Fire moss</name>
    <name type="synonym">Dicranum purpureum</name>
    <dbReference type="NCBI Taxonomy" id="3225"/>
    <lineage>
        <taxon>Eukaryota</taxon>
        <taxon>Viridiplantae</taxon>
        <taxon>Streptophyta</taxon>
        <taxon>Embryophyta</taxon>
        <taxon>Bryophyta</taxon>
        <taxon>Bryophytina</taxon>
        <taxon>Bryopsida</taxon>
        <taxon>Dicranidae</taxon>
        <taxon>Pseudoditrichales</taxon>
        <taxon>Ditrichaceae</taxon>
        <taxon>Ceratodon</taxon>
    </lineage>
</organism>
<dbReference type="EMBL" id="CM026425">
    <property type="protein sequence ID" value="KAG0576977.1"/>
    <property type="molecule type" value="Genomic_DNA"/>
</dbReference>
<comment type="caution">
    <text evidence="1">The sequence shown here is derived from an EMBL/GenBank/DDBJ whole genome shotgun (WGS) entry which is preliminary data.</text>
</comment>
<reference evidence="1" key="1">
    <citation type="submission" date="2020-06" db="EMBL/GenBank/DDBJ databases">
        <title>WGS assembly of Ceratodon purpureus strain R40.</title>
        <authorList>
            <person name="Carey S.B."/>
            <person name="Jenkins J."/>
            <person name="Shu S."/>
            <person name="Lovell J.T."/>
            <person name="Sreedasyam A."/>
            <person name="Maumus F."/>
            <person name="Tiley G.P."/>
            <person name="Fernandez-Pozo N."/>
            <person name="Barry K."/>
            <person name="Chen C."/>
            <person name="Wang M."/>
            <person name="Lipzen A."/>
            <person name="Daum C."/>
            <person name="Saski C.A."/>
            <person name="Payton A.C."/>
            <person name="Mcbreen J.C."/>
            <person name="Conrad R.E."/>
            <person name="Kollar L.M."/>
            <person name="Olsson S."/>
            <person name="Huttunen S."/>
            <person name="Landis J.B."/>
            <person name="Wickett N.J."/>
            <person name="Johnson M.G."/>
            <person name="Rensing S.A."/>
            <person name="Grimwood J."/>
            <person name="Schmutz J."/>
            <person name="Mcdaniel S.F."/>
        </authorList>
    </citation>
    <scope>NUCLEOTIDE SEQUENCE</scope>
    <source>
        <strain evidence="1">R40</strain>
    </source>
</reference>
<evidence type="ECO:0000313" key="2">
    <source>
        <dbReference type="Proteomes" id="UP000822688"/>
    </source>
</evidence>
<gene>
    <name evidence="1" type="ORF">KC19_5G122800</name>
</gene>
<accession>A0A8T0I1T1</accession>
<dbReference type="Proteomes" id="UP000822688">
    <property type="component" value="Chromosome 5"/>
</dbReference>
<dbReference type="AlphaFoldDB" id="A0A8T0I1T1"/>
<sequence>MIGELHSPANDTLRSAAMSIRGEMRKRTECEGLNLNCCSCGSGDGVGASTQTDSIASTRLDTRFTAWMFFGFLEEERRSIERVLDWYQTGVACSSCGYQ</sequence>
<evidence type="ECO:0000313" key="1">
    <source>
        <dbReference type="EMBL" id="KAG0576977.1"/>
    </source>
</evidence>